<dbReference type="EMBL" id="LT598486">
    <property type="protein sequence ID" value="SCW03406.1"/>
    <property type="molecule type" value="Genomic_DNA"/>
</dbReference>
<sequence>MEIPSVQRIVRVKTQQEIIPTASQVNGFPQRRWKMDIWLLDNNEQEVLANIFSRCVYHLHPTFAKPVRILDECPFTLEEQGWGEFSLVINCFLKEDAGEVELQHELTFQQPSYDTDYIIRVPCHIPLLREMLLKSGTVPVETIPPSNILPNERNDKWMNELVAMDEDVVTTVTAKILRHPAVQSQLQKFNKDEEIVMDTRQLPDELLDEISDYIKEQKG</sequence>
<evidence type="ECO:0000313" key="4">
    <source>
        <dbReference type="EMBL" id="SCW03406.1"/>
    </source>
</evidence>
<dbReference type="OMA" id="DAYIVEY"/>
<proteinExistence type="predicted"/>
<name>A0A1G4MHL1_LACFM</name>
<dbReference type="PIRSF" id="PIRSF016551">
    <property type="entry name" value="SAS5/TFIID_14"/>
    <property type="match status" value="1"/>
</dbReference>
<dbReference type="InterPro" id="IPR005033">
    <property type="entry name" value="YEATS"/>
</dbReference>
<dbReference type="STRING" id="4955.A0A1G4MHL1"/>
<dbReference type="PROSITE" id="PS51037">
    <property type="entry name" value="YEATS"/>
    <property type="match status" value="1"/>
</dbReference>
<dbReference type="OrthoDB" id="1741717at2759"/>
<keyword evidence="5" id="KW-1185">Reference proteome</keyword>
<evidence type="ECO:0000256" key="2">
    <source>
        <dbReference type="PROSITE-ProRule" id="PRU00376"/>
    </source>
</evidence>
<reference evidence="4 5" key="1">
    <citation type="submission" date="2016-03" db="EMBL/GenBank/DDBJ databases">
        <authorList>
            <person name="Devillers H."/>
        </authorList>
    </citation>
    <scope>NUCLEOTIDE SEQUENCE [LARGE SCALE GENOMIC DNA]</scope>
    <source>
        <strain evidence="4">CBS 6772</strain>
    </source>
</reference>
<evidence type="ECO:0000259" key="3">
    <source>
        <dbReference type="PROSITE" id="PS51037"/>
    </source>
</evidence>
<protein>
    <submittedName>
        <fullName evidence="4">LAFE_0G09714g1_1</fullName>
    </submittedName>
</protein>
<dbReference type="AlphaFoldDB" id="A0A1G4MHL1"/>
<dbReference type="GO" id="GO:0000785">
    <property type="term" value="C:chromatin"/>
    <property type="evidence" value="ECO:0007669"/>
    <property type="project" value="UniProtKB-ARBA"/>
</dbReference>
<dbReference type="PANTHER" id="PTHR23195">
    <property type="entry name" value="YEATS DOMAIN"/>
    <property type="match status" value="1"/>
</dbReference>
<comment type="subcellular location">
    <subcellularLocation>
        <location evidence="2">Nucleus</location>
    </subcellularLocation>
</comment>
<dbReference type="InterPro" id="IPR016665">
    <property type="entry name" value="Sas5/TAF14"/>
</dbReference>
<feature type="domain" description="YEATS" evidence="3">
    <location>
        <begin position="2"/>
        <end position="135"/>
    </location>
</feature>
<accession>A0A1G4MHL1</accession>
<dbReference type="InterPro" id="IPR038704">
    <property type="entry name" value="YEAST_sf"/>
</dbReference>
<keyword evidence="1 2" id="KW-0539">Nucleus</keyword>
<dbReference type="Gene3D" id="2.60.40.1970">
    <property type="entry name" value="YEATS domain"/>
    <property type="match status" value="1"/>
</dbReference>
<dbReference type="CDD" id="cd16905">
    <property type="entry name" value="YEATS_Taf14_like"/>
    <property type="match status" value="1"/>
</dbReference>
<gene>
    <name evidence="4" type="ORF">LAFE_0G09714G</name>
</gene>
<dbReference type="GO" id="GO:0006355">
    <property type="term" value="P:regulation of DNA-templated transcription"/>
    <property type="evidence" value="ECO:0007669"/>
    <property type="project" value="InterPro"/>
</dbReference>
<dbReference type="InterPro" id="IPR055129">
    <property type="entry name" value="YEATS_dom"/>
</dbReference>
<dbReference type="Pfam" id="PF03366">
    <property type="entry name" value="YEATS"/>
    <property type="match status" value="1"/>
</dbReference>
<organism evidence="4 5">
    <name type="scientific">Lachancea fermentati</name>
    <name type="common">Zygosaccharomyces fermentati</name>
    <dbReference type="NCBI Taxonomy" id="4955"/>
    <lineage>
        <taxon>Eukaryota</taxon>
        <taxon>Fungi</taxon>
        <taxon>Dikarya</taxon>
        <taxon>Ascomycota</taxon>
        <taxon>Saccharomycotina</taxon>
        <taxon>Saccharomycetes</taxon>
        <taxon>Saccharomycetales</taxon>
        <taxon>Saccharomycetaceae</taxon>
        <taxon>Lachancea</taxon>
    </lineage>
</organism>
<evidence type="ECO:0000256" key="1">
    <source>
        <dbReference type="ARBA" id="ARBA00023242"/>
    </source>
</evidence>
<dbReference type="Proteomes" id="UP000190831">
    <property type="component" value="Chromosome G"/>
</dbReference>
<dbReference type="GO" id="GO:0005634">
    <property type="term" value="C:nucleus"/>
    <property type="evidence" value="ECO:0007669"/>
    <property type="project" value="UniProtKB-SubCell"/>
</dbReference>
<evidence type="ECO:0000313" key="5">
    <source>
        <dbReference type="Proteomes" id="UP000190831"/>
    </source>
</evidence>